<accession>A0A014PI89</accession>
<dbReference type="HOGENOM" id="CLU_105506_0_0_1"/>
<reference evidence="1 2" key="1">
    <citation type="submission" date="2014-02" db="EMBL/GenBank/DDBJ databases">
        <title>The genome sequence of the entomopathogenic fungus Metarhizium robertsii ARSEF 2575.</title>
        <authorList>
            <person name="Giuliano Garisto Donzelli B."/>
            <person name="Roe B.A."/>
            <person name="Macmil S.L."/>
            <person name="Krasnoff S.B."/>
            <person name="Gibson D.M."/>
        </authorList>
    </citation>
    <scope>NUCLEOTIDE SEQUENCE [LARGE SCALE GENOMIC DNA]</scope>
    <source>
        <strain evidence="1 2">ARSEF 2575</strain>
    </source>
</reference>
<organism evidence="1 2">
    <name type="scientific">Metarhizium robertsii</name>
    <dbReference type="NCBI Taxonomy" id="568076"/>
    <lineage>
        <taxon>Eukaryota</taxon>
        <taxon>Fungi</taxon>
        <taxon>Dikarya</taxon>
        <taxon>Ascomycota</taxon>
        <taxon>Pezizomycotina</taxon>
        <taxon>Sordariomycetes</taxon>
        <taxon>Hypocreomycetidae</taxon>
        <taxon>Hypocreales</taxon>
        <taxon>Clavicipitaceae</taxon>
        <taxon>Metarhizium</taxon>
    </lineage>
</organism>
<dbReference type="Proteomes" id="UP000030151">
    <property type="component" value="Unassembled WGS sequence"/>
</dbReference>
<sequence>MTNHQVHHVLPNLSAFDTQNYTASPMKSTSASFTRQFKIYSSHSQRGYDIQADDGKWLHAEMEFQGLTPHKLTLSDRGEDSAPVAVSHMPWVSRRLIHVGFAGSEKTKEMDWENMEKVKKLPWEDHSRDEYRWTTLLPEQEAALQLMWISRDTEGIQPWGMGSRIYTLVDTQSNEIVAECVRNGNLYAGGVLEFNKSWRRQAGHQFHLNLNSFNIIEIEVTCINSINST</sequence>
<gene>
    <name evidence="1" type="ORF">X797_011588</name>
</gene>
<evidence type="ECO:0000313" key="2">
    <source>
        <dbReference type="Proteomes" id="UP000030151"/>
    </source>
</evidence>
<proteinExistence type="predicted"/>
<name>A0A014PI89_9HYPO</name>
<evidence type="ECO:0000313" key="1">
    <source>
        <dbReference type="EMBL" id="EXU95340.1"/>
    </source>
</evidence>
<protein>
    <submittedName>
        <fullName evidence="1">Uncharacterized protein</fullName>
    </submittedName>
</protein>
<comment type="caution">
    <text evidence="1">The sequence shown here is derived from an EMBL/GenBank/DDBJ whole genome shotgun (WGS) entry which is preliminary data.</text>
</comment>
<dbReference type="AlphaFoldDB" id="A0A014PI89"/>
<dbReference type="EMBL" id="JELW01000086">
    <property type="protein sequence ID" value="EXU95340.1"/>
    <property type="molecule type" value="Genomic_DNA"/>
</dbReference>